<feature type="transmembrane region" description="Helical" evidence="1">
    <location>
        <begin position="15"/>
        <end position="37"/>
    </location>
</feature>
<evidence type="ECO:0000313" key="3">
    <source>
        <dbReference type="Proteomes" id="UP001056634"/>
    </source>
</evidence>
<dbReference type="EMBL" id="ON529851">
    <property type="protein sequence ID" value="UTC28987.1"/>
    <property type="molecule type" value="Genomic_DNA"/>
</dbReference>
<keyword evidence="1" id="KW-0472">Membrane</keyword>
<feature type="transmembrane region" description="Helical" evidence="1">
    <location>
        <begin position="58"/>
        <end position="84"/>
    </location>
</feature>
<name>A0A9E7SU22_9CAUD</name>
<reference evidence="2" key="1">
    <citation type="submission" date="2022-04" db="EMBL/GenBank/DDBJ databases">
        <authorList>
            <person name="Friedrich I."/>
            <person name="Schneider D."/>
            <person name="Poehlein A."/>
            <person name="Hertel R."/>
            <person name="Daniel R."/>
        </authorList>
    </citation>
    <scope>NUCLEOTIDE SEQUENCE</scope>
</reference>
<dbReference type="PROSITE" id="PS51257">
    <property type="entry name" value="PROKAR_LIPOPROTEIN"/>
    <property type="match status" value="1"/>
</dbReference>
<keyword evidence="3" id="KW-1185">Reference proteome</keyword>
<dbReference type="Proteomes" id="UP001056634">
    <property type="component" value="Segment"/>
</dbReference>
<sequence>MEGFQRGLELIGTGAAGLLVLACLIFGACWCGMKVGGVLEPLATSARARQNAWTATKALAQVLFWIAVILGALAALGCLVELLLGAPLADAVNTLARA</sequence>
<evidence type="ECO:0000256" key="1">
    <source>
        <dbReference type="SAM" id="Phobius"/>
    </source>
</evidence>
<protein>
    <submittedName>
        <fullName evidence="2">Uncharacterized protein</fullName>
    </submittedName>
</protein>
<keyword evidence="1" id="KW-0812">Transmembrane</keyword>
<keyword evidence="1" id="KW-1133">Transmembrane helix</keyword>
<evidence type="ECO:0000313" key="2">
    <source>
        <dbReference type="EMBL" id="UTC28987.1"/>
    </source>
</evidence>
<proteinExistence type="predicted"/>
<accession>A0A9E7SU22</accession>
<gene>
    <name evidence="2" type="ORF">MARCHEWKA_04750</name>
</gene>
<organism evidence="2 3">
    <name type="scientific">Brevundimonas phage vB_BpoS-Marchewka</name>
    <dbReference type="NCBI Taxonomy" id="2948604"/>
    <lineage>
        <taxon>Viruses</taxon>
        <taxon>Duplodnaviria</taxon>
        <taxon>Heunggongvirae</taxon>
        <taxon>Uroviricota</taxon>
        <taxon>Caudoviricetes</taxon>
        <taxon>Jeanschmidtviridae</taxon>
        <taxon>Marchewkavirus</taxon>
        <taxon>Marchewkavirus marchewka</taxon>
    </lineage>
</organism>